<reference evidence="2" key="1">
    <citation type="submission" date="2016-05" db="EMBL/GenBank/DDBJ databases">
        <authorList>
            <person name="Naeem Raeece"/>
        </authorList>
    </citation>
    <scope>NUCLEOTIDE SEQUENCE [LARGE SCALE GENOMIC DNA]</scope>
</reference>
<dbReference type="AlphaFoldDB" id="A0A1A9AED8"/>
<name>A0A1A9AED8_PLAOA</name>
<gene>
    <name evidence="1" type="ORF">POVWA2_065600</name>
</gene>
<dbReference type="Proteomes" id="UP000078550">
    <property type="component" value="Unassembled WGS sequence"/>
</dbReference>
<evidence type="ECO:0000313" key="1">
    <source>
        <dbReference type="EMBL" id="SBT54477.1"/>
    </source>
</evidence>
<accession>A0A1A9AED8</accession>
<evidence type="ECO:0000313" key="2">
    <source>
        <dbReference type="Proteomes" id="UP000078550"/>
    </source>
</evidence>
<dbReference type="Pfam" id="PF05795">
    <property type="entry name" value="Plasmodium_Vir"/>
    <property type="match status" value="1"/>
</dbReference>
<sequence>MDISKIYDNLSHLTSNKLFKYLDEHFISRGNNEECTKLQSDLKNNPEARLLCMSVTGNLENYNNLEISDLFNQHRCKYLNLWIYKRLLKFNYSDSITMKSRIFTFFDNFKKKINCRAEFFDYINEDDYKKTKSLYDYTLNYKMLKSNVMQSKKRCTKEDDKYIRENIDLYKQTKDYCQRDTEHKKYCAALTDIEKVYPNELTKLECNEVVTAETLKLLEGLSTEEEACVKGQPASERQCTTRKSLENAENSFVDSQCEACICPNSSSSVAIVLPLLGSIFIFFILYKYTSLGTWIHSFLLRKKRSRIIDEEETQELLENTYDSTDINTYNGGHNINYYPLQNS</sequence>
<dbReference type="InterPro" id="IPR008780">
    <property type="entry name" value="Plasmodium_Vir"/>
</dbReference>
<dbReference type="EMBL" id="FLRE01000589">
    <property type="protein sequence ID" value="SBT54477.1"/>
    <property type="molecule type" value="Genomic_DNA"/>
</dbReference>
<proteinExistence type="predicted"/>
<protein>
    <submittedName>
        <fullName evidence="1">PIR Superfamily Protein</fullName>
    </submittedName>
</protein>
<organism evidence="1 2">
    <name type="scientific">Plasmodium ovale wallikeri</name>
    <dbReference type="NCBI Taxonomy" id="864142"/>
    <lineage>
        <taxon>Eukaryota</taxon>
        <taxon>Sar</taxon>
        <taxon>Alveolata</taxon>
        <taxon>Apicomplexa</taxon>
        <taxon>Aconoidasida</taxon>
        <taxon>Haemosporida</taxon>
        <taxon>Plasmodiidae</taxon>
        <taxon>Plasmodium</taxon>
        <taxon>Plasmodium (Plasmodium)</taxon>
    </lineage>
</organism>